<dbReference type="SUPFAM" id="SSF54680">
    <property type="entry name" value="Pyrimidine nucleoside phosphorylase C-terminal domain"/>
    <property type="match status" value="1"/>
</dbReference>
<dbReference type="GO" id="GO:0006213">
    <property type="term" value="P:pyrimidine nucleoside metabolic process"/>
    <property type="evidence" value="ECO:0007669"/>
    <property type="project" value="InterPro"/>
</dbReference>
<comment type="caution">
    <text evidence="2">The sequence shown here is derived from an EMBL/GenBank/DDBJ whole genome shotgun (WGS) entry which is preliminary data.</text>
</comment>
<dbReference type="Proteomes" id="UP000193335">
    <property type="component" value="Unassembled WGS sequence"/>
</dbReference>
<dbReference type="InterPro" id="IPR036566">
    <property type="entry name" value="PYNP-like_C_sf"/>
</dbReference>
<evidence type="ECO:0000313" key="3">
    <source>
        <dbReference type="Proteomes" id="UP000193335"/>
    </source>
</evidence>
<accession>A0A1Y2JUA1</accession>
<organism evidence="2 3">
    <name type="scientific">Bradyrhizobium japonicum</name>
    <dbReference type="NCBI Taxonomy" id="375"/>
    <lineage>
        <taxon>Bacteria</taxon>
        <taxon>Pseudomonadati</taxon>
        <taxon>Pseudomonadota</taxon>
        <taxon>Alphaproteobacteria</taxon>
        <taxon>Hyphomicrobiales</taxon>
        <taxon>Nitrobacteraceae</taxon>
        <taxon>Bradyrhizobium</taxon>
    </lineage>
</organism>
<dbReference type="GO" id="GO:0016763">
    <property type="term" value="F:pentosyltransferase activity"/>
    <property type="evidence" value="ECO:0007669"/>
    <property type="project" value="InterPro"/>
</dbReference>
<dbReference type="Gene3D" id="3.90.1170.30">
    <property type="entry name" value="Pyrimidine nucleoside phosphorylase-like, C-terminal domain"/>
    <property type="match status" value="1"/>
</dbReference>
<dbReference type="AlphaFoldDB" id="A0A1Y2JUA1"/>
<dbReference type="EMBL" id="NAFL01000216">
    <property type="protein sequence ID" value="OSJ35521.1"/>
    <property type="molecule type" value="Genomic_DNA"/>
</dbReference>
<evidence type="ECO:0000256" key="1">
    <source>
        <dbReference type="ARBA" id="ARBA00022679"/>
    </source>
</evidence>
<keyword evidence="1" id="KW-0808">Transferase</keyword>
<name>A0A1Y2JUA1_BRAJP</name>
<protein>
    <submittedName>
        <fullName evidence="2">Uncharacterized protein</fullName>
    </submittedName>
</protein>
<gene>
    <name evidence="2" type="ORF">BSZ19_08295</name>
</gene>
<sequence>MAAHVAALHPPAAISKGTLAKLFFENVEAQGGSERSFYERTDTLAQAIQHEVRADRDGFLSIDLLGLRTAIVSANKRNNAQFPDELGVRLRQRPGAYVAAGELLATVRSEKKQTWEHYQQSLKACFKAVDLLNHSSGIEEFVRA</sequence>
<evidence type="ECO:0000313" key="2">
    <source>
        <dbReference type="EMBL" id="OSJ35521.1"/>
    </source>
</evidence>
<reference evidence="2 3" key="1">
    <citation type="submission" date="2017-03" db="EMBL/GenBank/DDBJ databases">
        <title>Whole genome sequences of fourteen strains of Bradyrhizobium canariense and one strain of Bradyrhizobium japonicum isolated from Lupinus (Papilionoideae: Genisteae) species in Algeria.</title>
        <authorList>
            <person name="Crovadore J."/>
            <person name="Chekireb D."/>
            <person name="Brachmann A."/>
            <person name="Chablais R."/>
            <person name="Cochard B."/>
            <person name="Lefort F."/>
        </authorList>
    </citation>
    <scope>NUCLEOTIDE SEQUENCE [LARGE SCALE GENOMIC DNA]</scope>
    <source>
        <strain evidence="2 3">UBMA197</strain>
    </source>
</reference>
<proteinExistence type="predicted"/>